<dbReference type="InterPro" id="IPR013783">
    <property type="entry name" value="Ig-like_fold"/>
</dbReference>
<dbReference type="EMBL" id="MKVH01000003">
    <property type="protein sequence ID" value="OJX60926.1"/>
    <property type="molecule type" value="Genomic_DNA"/>
</dbReference>
<feature type="region of interest" description="Disordered" evidence="1">
    <location>
        <begin position="1"/>
        <end position="24"/>
    </location>
</feature>
<evidence type="ECO:0000259" key="2">
    <source>
        <dbReference type="PROSITE" id="PS50093"/>
    </source>
</evidence>
<dbReference type="InterPro" id="IPR022409">
    <property type="entry name" value="PKD/Chitinase_dom"/>
</dbReference>
<dbReference type="SMART" id="SM00089">
    <property type="entry name" value="PKD"/>
    <property type="match status" value="2"/>
</dbReference>
<proteinExistence type="predicted"/>
<dbReference type="Gene3D" id="2.60.40.10">
    <property type="entry name" value="Immunoglobulins"/>
    <property type="match status" value="1"/>
</dbReference>
<gene>
    <name evidence="3" type="ORF">BGO89_05010</name>
</gene>
<dbReference type="PROSITE" id="PS50093">
    <property type="entry name" value="PKD"/>
    <property type="match status" value="1"/>
</dbReference>
<dbReference type="AlphaFoldDB" id="A0A1M3L5V2"/>
<dbReference type="InterPro" id="IPR000601">
    <property type="entry name" value="PKD_dom"/>
</dbReference>
<dbReference type="STRING" id="1895771.BGO89_05010"/>
<comment type="caution">
    <text evidence="3">The sequence shown here is derived from an EMBL/GenBank/DDBJ whole genome shotgun (WGS) entry which is preliminary data.</text>
</comment>
<dbReference type="InterPro" id="IPR035986">
    <property type="entry name" value="PKD_dom_sf"/>
</dbReference>
<evidence type="ECO:0000256" key="1">
    <source>
        <dbReference type="SAM" id="MobiDB-lite"/>
    </source>
</evidence>
<evidence type="ECO:0000313" key="4">
    <source>
        <dbReference type="Proteomes" id="UP000184233"/>
    </source>
</evidence>
<dbReference type="SUPFAM" id="SSF75011">
    <property type="entry name" value="3-carboxy-cis,cis-mucoante lactonizing enzyme"/>
    <property type="match status" value="1"/>
</dbReference>
<sequence>MTFSSGTAQSLSDGRLSTNEGCATQSDPVTGDLLFYTDGVTVWNRMHDVMPGGEGLYGDASTSQSALIVPVPGNSSLYYIFNPAPITSSAIGNRCFCLYYSVVDMRKQGSFGEVVRWNQLLTTDITEHLTATIDCRGDSYWIVVRSRTFRQFLSFRLTRDGLQTTPVISDAGNPNLPVRDAGQMHISPNSRHLVITSAAGNSQLYDFNTITGKVLNAIDLFPTSTAGSHYGAAFSRDSRKLYISVSNRGDTIPAEVYQFNTAAGDASDIQNSRKLAFTLPNVTTWTSLQLGPDGRIYATRPGEPYLAVIERPGRNVDSIRFRDSAVILTGQCRVGLPNVIGSMLVPPNPIQAGCNAPIASFTGDTTCANTCLGFMDESVGNIDTWEWYFDGGTPASSILKNPSRICYAQPGLYPVRLVVSNRFGSDTTYRLVRIQPPPSISTDSVADLCPGTSVRLGVSGADTYEWSPRESLDDPASPRPLARPKRTTHYIVVGRNAHGCADTASVTVRVLDVGAGPDITICRGGSARLAAHGATSYVWTPAEGLDDPTSPAPVASPTISTNYVVRLITPTCEISDTVRVNVVDTFRVAISGAPTMCAGQAAPLSVSGGGSSFRWTPEEGLDDPTSPTPVVRPLRTTTYRVTALSGSCKAEAEITITVLDPPMVDAGKNAVICAGDTAALSATTTATSVLWQPVTGLSDPTSLTPKATPARTTTYYLRATSANNCVAVDSVTVIVRSSVSINAGTDKSICAGQAVQLTAFGESATYSWSPTTGLSDPTSLSPIARPSVTTMYVLTARSGSCMAMDTVMVFVSSLNLTVTPDTTICANDGIRLRAEGATKYVWTPSDGLSDHTISNPIASPATTTTYIVQGTDQYGCTDTRSVTVSVRPHTPITLRLGTVTAEAGSINAGIPIFIDIDPSQLGMTIDTLRAEIHNNIDIFKPESTDRGKIVPGFRLDDGIRITYLEIANVVLLAPRQKLTEIRGIVLLGKDDTTPFTWADILVKGITCPEITSTPGMLFVSGCNIRGRALKRFMDATLSIQTSVERQAIDLEIGGTMPGTYGLRLVSTEGRTLWESDFERPFDDAQPRHLSIDMSAIGTGLYYVVFHRPTGTDASPILYMP</sequence>
<dbReference type="Gene3D" id="2.120.10.30">
    <property type="entry name" value="TolB, C-terminal domain"/>
    <property type="match status" value="1"/>
</dbReference>
<dbReference type="InterPro" id="IPR011042">
    <property type="entry name" value="6-blade_b-propeller_TolB-like"/>
</dbReference>
<name>A0A1M3L5V2_9BACT</name>
<dbReference type="Pfam" id="PF18911">
    <property type="entry name" value="PKD_4"/>
    <property type="match status" value="1"/>
</dbReference>
<dbReference type="Proteomes" id="UP000184233">
    <property type="component" value="Unassembled WGS sequence"/>
</dbReference>
<organism evidence="3 4">
    <name type="scientific">Candidatus Kapaibacterium thiocyanatum</name>
    <dbReference type="NCBI Taxonomy" id="1895771"/>
    <lineage>
        <taxon>Bacteria</taxon>
        <taxon>Pseudomonadati</taxon>
        <taxon>Candidatus Kapaibacteriota</taxon>
        <taxon>Candidatus Kapaibacteriia</taxon>
        <taxon>Candidatus Kapaibacteriales</taxon>
        <taxon>Candidatus Kapaibacteriaceae</taxon>
        <taxon>Candidatus Kapaibacterium</taxon>
    </lineage>
</organism>
<reference evidence="3 4" key="1">
    <citation type="submission" date="2016-09" db="EMBL/GenBank/DDBJ databases">
        <title>Genome-resolved meta-omics ties microbial dynamics to process performance in biotechnology for thiocyanate degradation.</title>
        <authorList>
            <person name="Kantor R.S."/>
            <person name="Huddy R.J."/>
            <person name="Iyer R."/>
            <person name="Thomas B.C."/>
            <person name="Brown C.T."/>
            <person name="Anantharaman K."/>
            <person name="Tringe S."/>
            <person name="Hettich R.L."/>
            <person name="Harrison S.T."/>
            <person name="Banfield J.F."/>
        </authorList>
    </citation>
    <scope>NUCLEOTIDE SEQUENCE [LARGE SCALE GENOMIC DNA]</scope>
    <source>
        <strain evidence="3">59-99</strain>
    </source>
</reference>
<dbReference type="SUPFAM" id="SSF49299">
    <property type="entry name" value="PKD domain"/>
    <property type="match status" value="1"/>
</dbReference>
<feature type="domain" description="PKD" evidence="2">
    <location>
        <begin position="374"/>
        <end position="428"/>
    </location>
</feature>
<accession>A0A1M3L5V2</accession>
<protein>
    <recommendedName>
        <fullName evidence="2">PKD domain-containing protein</fullName>
    </recommendedName>
</protein>
<dbReference type="CDD" id="cd00146">
    <property type="entry name" value="PKD"/>
    <property type="match status" value="1"/>
</dbReference>
<evidence type="ECO:0000313" key="3">
    <source>
        <dbReference type="EMBL" id="OJX60926.1"/>
    </source>
</evidence>